<dbReference type="KEGG" id="dgi:Desgi_2444"/>
<evidence type="ECO:0000313" key="8">
    <source>
        <dbReference type="Proteomes" id="UP000013520"/>
    </source>
</evidence>
<dbReference type="Gene3D" id="3.30.450.20">
    <property type="entry name" value="PAS domain"/>
    <property type="match status" value="2"/>
</dbReference>
<dbReference type="InterPro" id="IPR013767">
    <property type="entry name" value="PAS_fold"/>
</dbReference>
<dbReference type="eggNOG" id="COG3829">
    <property type="taxonomic scope" value="Bacteria"/>
</dbReference>
<dbReference type="RefSeq" id="WP_006523100.1">
    <property type="nucleotide sequence ID" value="NC_021184.1"/>
</dbReference>
<dbReference type="PROSITE" id="PS50112">
    <property type="entry name" value="PAS"/>
    <property type="match status" value="2"/>
</dbReference>
<evidence type="ECO:0000259" key="6">
    <source>
        <dbReference type="PROSITE" id="PS50112"/>
    </source>
</evidence>
<dbReference type="GO" id="GO:0006355">
    <property type="term" value="P:regulation of DNA-templated transcription"/>
    <property type="evidence" value="ECO:0007669"/>
    <property type="project" value="InterPro"/>
</dbReference>
<dbReference type="PANTHER" id="PTHR32071">
    <property type="entry name" value="TRANSCRIPTIONAL REGULATORY PROTEIN"/>
    <property type="match status" value="1"/>
</dbReference>
<dbReference type="GO" id="GO:0005524">
    <property type="term" value="F:ATP binding"/>
    <property type="evidence" value="ECO:0007669"/>
    <property type="project" value="UniProtKB-KW"/>
</dbReference>
<dbReference type="CDD" id="cd00130">
    <property type="entry name" value="PAS"/>
    <property type="match status" value="2"/>
</dbReference>
<name>R4KQE0_9FIRM</name>
<dbReference type="Gene3D" id="3.40.50.300">
    <property type="entry name" value="P-loop containing nucleotide triphosphate hydrolases"/>
    <property type="match status" value="1"/>
</dbReference>
<dbReference type="SUPFAM" id="SSF55785">
    <property type="entry name" value="PYP-like sensor domain (PAS domain)"/>
    <property type="match status" value="2"/>
</dbReference>
<feature type="domain" description="PAS" evidence="6">
    <location>
        <begin position="129"/>
        <end position="184"/>
    </location>
</feature>
<dbReference type="CDD" id="cd00009">
    <property type="entry name" value="AAA"/>
    <property type="match status" value="1"/>
</dbReference>
<dbReference type="SMART" id="SM00382">
    <property type="entry name" value="AAA"/>
    <property type="match status" value="1"/>
</dbReference>
<dbReference type="STRING" id="767817.Desgi_2444"/>
<keyword evidence="8" id="KW-1185">Reference proteome</keyword>
<keyword evidence="1" id="KW-0547">Nucleotide-binding</keyword>
<feature type="domain" description="PAS" evidence="6">
    <location>
        <begin position="18"/>
        <end position="57"/>
    </location>
</feature>
<gene>
    <name evidence="7" type="ORF">Desgi_2444</name>
</gene>
<dbReference type="GO" id="GO:0043565">
    <property type="term" value="F:sequence-specific DNA binding"/>
    <property type="evidence" value="ECO:0007669"/>
    <property type="project" value="InterPro"/>
</dbReference>
<dbReference type="InterPro" id="IPR002078">
    <property type="entry name" value="Sigma_54_int"/>
</dbReference>
<dbReference type="InterPro" id="IPR025943">
    <property type="entry name" value="Sigma_54_int_dom_ATP-bd_2"/>
</dbReference>
<dbReference type="AlphaFoldDB" id="R4KQE0"/>
<dbReference type="HOGENOM" id="CLU_000445_8_1_9"/>
<dbReference type="Gene3D" id="1.10.10.60">
    <property type="entry name" value="Homeodomain-like"/>
    <property type="match status" value="1"/>
</dbReference>
<dbReference type="SMART" id="SM00091">
    <property type="entry name" value="PAS"/>
    <property type="match status" value="2"/>
</dbReference>
<evidence type="ECO:0000313" key="7">
    <source>
        <dbReference type="EMBL" id="AGL01856.1"/>
    </source>
</evidence>
<dbReference type="OrthoDB" id="9765164at2"/>
<reference evidence="7 8" key="1">
    <citation type="submission" date="2012-01" db="EMBL/GenBank/DDBJ databases">
        <title>Complete sequence of Desulfotomaculum gibsoniae DSM 7213.</title>
        <authorList>
            <consortium name="US DOE Joint Genome Institute"/>
            <person name="Lucas S."/>
            <person name="Han J."/>
            <person name="Lapidus A."/>
            <person name="Cheng J.-F."/>
            <person name="Goodwin L."/>
            <person name="Pitluck S."/>
            <person name="Peters L."/>
            <person name="Ovchinnikova G."/>
            <person name="Teshima H."/>
            <person name="Detter J.C."/>
            <person name="Han C."/>
            <person name="Tapia R."/>
            <person name="Land M."/>
            <person name="Hauser L."/>
            <person name="Kyrpides N."/>
            <person name="Ivanova N."/>
            <person name="Pagani I."/>
            <person name="Parshina S."/>
            <person name="Plugge C."/>
            <person name="Muyzer G."/>
            <person name="Kuever J."/>
            <person name="Ivanova A."/>
            <person name="Nazina T."/>
            <person name="Klenk H.-P."/>
            <person name="Brambilla E."/>
            <person name="Spring S."/>
            <person name="Stams A.F."/>
            <person name="Woyke T."/>
        </authorList>
    </citation>
    <scope>NUCLEOTIDE SEQUENCE [LARGE SCALE GENOMIC DNA]</scope>
    <source>
        <strain evidence="7 8">DSM 7213</strain>
    </source>
</reference>
<dbReference type="SUPFAM" id="SSF52540">
    <property type="entry name" value="P-loop containing nucleoside triphosphate hydrolases"/>
    <property type="match status" value="1"/>
</dbReference>
<feature type="domain" description="Sigma-54 factor interaction" evidence="5">
    <location>
        <begin position="261"/>
        <end position="491"/>
    </location>
</feature>
<dbReference type="InterPro" id="IPR035965">
    <property type="entry name" value="PAS-like_dom_sf"/>
</dbReference>
<dbReference type="Pfam" id="PF00989">
    <property type="entry name" value="PAS"/>
    <property type="match status" value="2"/>
</dbReference>
<dbReference type="EMBL" id="CP003273">
    <property type="protein sequence ID" value="AGL01856.1"/>
    <property type="molecule type" value="Genomic_DNA"/>
</dbReference>
<dbReference type="Proteomes" id="UP000013520">
    <property type="component" value="Chromosome"/>
</dbReference>
<dbReference type="SUPFAM" id="SSF46689">
    <property type="entry name" value="Homeodomain-like"/>
    <property type="match status" value="1"/>
</dbReference>
<sequence length="571" mass="63692">MALQNSLKKQLPVKDDNHIIGSIANPIIAVDNRGRITLFNQACEKLFGLTNNQVMGKLVAEIIPYTGLIKVLKTGKAHIGRKFVLGNALYVANRTPIVQGNSIVGAIGVIQEITELHYLAKELKQVTDQKNALESIFNNTNEGYISINSEGYINFINHAMAKLLNREPKNIINKHITEIIPEADIHLMKINGNAQQSKIMRIGNKKVLFSRYPVVTGGKVEGAVSKVVYQDLDKLAALANRSMQDKTKPNLSGVHYTLKEIIGTGKSIGQLKDIVRRVARGPSTVLITGESGTGKELFAHALHSHSPRGKGPYIKVNCAAVPENLLESELFGYYEGAFTGAKKGGQIGKFELAHGGTIFLDEIGDMPLTMQAKMLRVLQEKEIERLGGRSTKKVDVRVIAATNRDLTEMIENGEFRQDLYYRLNVVNINIPALRERREDIGALVSHFIEKFNHSFNLQVTGCSEDVTNIFLGYHWPGNVREMENIIERAFNLVDGKVIELEHLPHYLLKQKEKYRQPLIEKALPALLENVEREALLEALGKTGGNKLQAAKLLGISRAWLYKKIKQYQIEL</sequence>
<dbReference type="InterPro" id="IPR027417">
    <property type="entry name" value="P-loop_NTPase"/>
</dbReference>
<dbReference type="PRINTS" id="PR01590">
    <property type="entry name" value="HTHFIS"/>
</dbReference>
<evidence type="ECO:0000256" key="1">
    <source>
        <dbReference type="ARBA" id="ARBA00022741"/>
    </source>
</evidence>
<keyword evidence="4" id="KW-0804">Transcription</keyword>
<organism evidence="7 8">
    <name type="scientific">Desulfoscipio gibsoniae DSM 7213</name>
    <dbReference type="NCBI Taxonomy" id="767817"/>
    <lineage>
        <taxon>Bacteria</taxon>
        <taxon>Bacillati</taxon>
        <taxon>Bacillota</taxon>
        <taxon>Clostridia</taxon>
        <taxon>Eubacteriales</taxon>
        <taxon>Desulfallaceae</taxon>
        <taxon>Desulfoscipio</taxon>
    </lineage>
</organism>
<protein>
    <submittedName>
        <fullName evidence="7">PAS domain S-box</fullName>
    </submittedName>
</protein>
<dbReference type="InterPro" id="IPR025662">
    <property type="entry name" value="Sigma_54_int_dom_ATP-bd_1"/>
</dbReference>
<dbReference type="InterPro" id="IPR002197">
    <property type="entry name" value="HTH_Fis"/>
</dbReference>
<evidence type="ECO:0000256" key="2">
    <source>
        <dbReference type="ARBA" id="ARBA00022840"/>
    </source>
</evidence>
<dbReference type="eggNOG" id="COG3290">
    <property type="taxonomic scope" value="Bacteria"/>
</dbReference>
<dbReference type="InterPro" id="IPR003593">
    <property type="entry name" value="AAA+_ATPase"/>
</dbReference>
<dbReference type="PROSITE" id="PS00676">
    <property type="entry name" value="SIGMA54_INTERACT_2"/>
    <property type="match status" value="1"/>
</dbReference>
<dbReference type="NCBIfam" id="TIGR00229">
    <property type="entry name" value="sensory_box"/>
    <property type="match status" value="1"/>
</dbReference>
<dbReference type="PANTHER" id="PTHR32071:SF57">
    <property type="entry name" value="C4-DICARBOXYLATE TRANSPORT TRANSCRIPTIONAL REGULATORY PROTEIN DCTD"/>
    <property type="match status" value="1"/>
</dbReference>
<proteinExistence type="predicted"/>
<dbReference type="Pfam" id="PF25601">
    <property type="entry name" value="AAA_lid_14"/>
    <property type="match status" value="1"/>
</dbReference>
<keyword evidence="2" id="KW-0067">ATP-binding</keyword>
<evidence type="ECO:0000256" key="3">
    <source>
        <dbReference type="ARBA" id="ARBA00023015"/>
    </source>
</evidence>
<dbReference type="PROSITE" id="PS50045">
    <property type="entry name" value="SIGMA54_INTERACT_4"/>
    <property type="match status" value="1"/>
</dbReference>
<accession>R4KQE0</accession>
<dbReference type="InterPro" id="IPR000014">
    <property type="entry name" value="PAS"/>
</dbReference>
<dbReference type="PROSITE" id="PS00675">
    <property type="entry name" value="SIGMA54_INTERACT_1"/>
    <property type="match status" value="1"/>
</dbReference>
<evidence type="ECO:0000259" key="5">
    <source>
        <dbReference type="PROSITE" id="PS50045"/>
    </source>
</evidence>
<evidence type="ECO:0000256" key="4">
    <source>
        <dbReference type="ARBA" id="ARBA00023163"/>
    </source>
</evidence>
<dbReference type="InterPro" id="IPR058031">
    <property type="entry name" value="AAA_lid_NorR"/>
</dbReference>
<dbReference type="Pfam" id="PF02954">
    <property type="entry name" value="HTH_8"/>
    <property type="match status" value="1"/>
</dbReference>
<dbReference type="Pfam" id="PF00158">
    <property type="entry name" value="Sigma54_activat"/>
    <property type="match status" value="1"/>
</dbReference>
<dbReference type="Gene3D" id="1.10.8.60">
    <property type="match status" value="1"/>
</dbReference>
<dbReference type="FunFam" id="3.40.50.300:FF:000006">
    <property type="entry name" value="DNA-binding transcriptional regulator NtrC"/>
    <property type="match status" value="1"/>
</dbReference>
<keyword evidence="3" id="KW-0805">Transcription regulation</keyword>
<dbReference type="InterPro" id="IPR009057">
    <property type="entry name" value="Homeodomain-like_sf"/>
</dbReference>